<dbReference type="Pfam" id="PF01494">
    <property type="entry name" value="FAD_binding_3"/>
    <property type="match status" value="1"/>
</dbReference>
<accession>A0AAE4GC74</accession>
<dbReference type="PRINTS" id="PR00420">
    <property type="entry name" value="RNGMNOXGNASE"/>
</dbReference>
<gene>
    <name evidence="5" type="ORF">RJN63_23185</name>
</gene>
<dbReference type="InterPro" id="IPR050641">
    <property type="entry name" value="RIFMO-like"/>
</dbReference>
<sequence>MQSTYTYPRFAYQASDEQRSGQPQRHPVVIIGAGPIGLTAALECAARGLPAIVLDDNDTVSIGSRAVCYAKRPLEIWDRLGVAQRMVDKGVGWQLGKVFFEDRQVYQFDLLPEAGHRMPAMINLQQYYLEEYLVEACAAHPLIDLRWKHALVALKQDDDGATLTVETPDGSFTMQADWIIACDGANSDTRKMVGAQFTGQFFQDRFLIADVIMKADFPTERWFWFDPPFHRGQSVLLHKQCDNVWRIDFQLGWDADPEEEKKPENVIPRIQAMLGPEVEFELEWVSVYQFACRRIDNMRYQRVLFAGDAAHQVSPFGARGANTGVQDIDNLIWKLKLVIDGQAPVSFIDSYHEERAFAADDNLRQSTRSTDFITPKSRASRVLRDAVLTLAEHEPFARTLVNSGRLSTPTPYVSSSLNTPDSVPFGERMVPGTPCADAPVRQGSRPGWLLSQLGEGFTVLVFGAGDFPVSLQAAGLEIPVKTIGPAGSGAQLEDVQGLAAQRYAAHEGCAYLIRPDQHVAARWSRFDPLQIAAAVNRCVGHCTVQAACA</sequence>
<dbReference type="PANTHER" id="PTHR43004">
    <property type="entry name" value="TRK SYSTEM POTASSIUM UPTAKE PROTEIN"/>
    <property type="match status" value="1"/>
</dbReference>
<protein>
    <submittedName>
        <fullName evidence="5">FAD-dependent oxidoreductase</fullName>
    </submittedName>
</protein>
<dbReference type="PANTHER" id="PTHR43004:SF19">
    <property type="entry name" value="BINDING MONOOXYGENASE, PUTATIVE (JCVI)-RELATED"/>
    <property type="match status" value="1"/>
</dbReference>
<dbReference type="Gene3D" id="3.40.30.120">
    <property type="match status" value="1"/>
</dbReference>
<dbReference type="RefSeq" id="WP_310836182.1">
    <property type="nucleotide sequence ID" value="NZ_JAVLSM010000003.1"/>
</dbReference>
<dbReference type="GO" id="GO:0016709">
    <property type="term" value="F:oxidoreductase activity, acting on paired donors, with incorporation or reduction of molecular oxygen, NAD(P)H as one donor, and incorporation of one atom of oxygen"/>
    <property type="evidence" value="ECO:0007669"/>
    <property type="project" value="UniProtKB-ARBA"/>
</dbReference>
<evidence type="ECO:0000259" key="4">
    <source>
        <dbReference type="Pfam" id="PF01494"/>
    </source>
</evidence>
<evidence type="ECO:0000256" key="3">
    <source>
        <dbReference type="ARBA" id="ARBA00022827"/>
    </source>
</evidence>
<comment type="cofactor">
    <cofactor evidence="1">
        <name>FAD</name>
        <dbReference type="ChEBI" id="CHEBI:57692"/>
    </cofactor>
</comment>
<dbReference type="EMBL" id="JAVRAA010000015">
    <property type="protein sequence ID" value="MDT0339754.1"/>
    <property type="molecule type" value="Genomic_DNA"/>
</dbReference>
<keyword evidence="2" id="KW-0285">Flavoprotein</keyword>
<comment type="caution">
    <text evidence="5">The sequence shown here is derived from an EMBL/GenBank/DDBJ whole genome shotgun (WGS) entry which is preliminary data.</text>
</comment>
<dbReference type="InterPro" id="IPR036188">
    <property type="entry name" value="FAD/NAD-bd_sf"/>
</dbReference>
<evidence type="ECO:0000313" key="5">
    <source>
        <dbReference type="EMBL" id="MDT0339754.1"/>
    </source>
</evidence>
<evidence type="ECO:0000256" key="2">
    <source>
        <dbReference type="ARBA" id="ARBA00022630"/>
    </source>
</evidence>
<dbReference type="Gene3D" id="3.50.50.60">
    <property type="entry name" value="FAD/NAD(P)-binding domain"/>
    <property type="match status" value="1"/>
</dbReference>
<dbReference type="NCBIfam" id="NF006002">
    <property type="entry name" value="PRK08132.1"/>
    <property type="match status" value="1"/>
</dbReference>
<evidence type="ECO:0000256" key="1">
    <source>
        <dbReference type="ARBA" id="ARBA00001974"/>
    </source>
</evidence>
<proteinExistence type="predicted"/>
<dbReference type="AlphaFoldDB" id="A0AAE4GC74"/>
<name>A0AAE4GC74_9BURK</name>
<reference evidence="5" key="1">
    <citation type="submission" date="2023-02" db="EMBL/GenBank/DDBJ databases">
        <title>Description of Herbaspirillum huttiense subsp. nephrolepsisexaltata and Herbaspirillum huttiense subsp. lycopersicon.</title>
        <authorList>
            <person name="Poudel M."/>
            <person name="Sharma A."/>
            <person name="Goss E."/>
            <person name="Tapia J.H."/>
            <person name="Harmon C.M."/>
            <person name="Jones J.B."/>
        </authorList>
    </citation>
    <scope>NUCLEOTIDE SEQUENCE</scope>
    <source>
        <strain evidence="5">NC40101</strain>
    </source>
</reference>
<keyword evidence="3" id="KW-0274">FAD</keyword>
<dbReference type="GO" id="GO:0071949">
    <property type="term" value="F:FAD binding"/>
    <property type="evidence" value="ECO:0007669"/>
    <property type="project" value="InterPro"/>
</dbReference>
<feature type="domain" description="FAD-binding" evidence="4">
    <location>
        <begin position="27"/>
        <end position="365"/>
    </location>
</feature>
<organism evidence="5">
    <name type="scientific">Herbaspirillum huttiense subsp. nephrolepidis</name>
    <dbReference type="NCBI Taxonomy" id="3075126"/>
    <lineage>
        <taxon>Bacteria</taxon>
        <taxon>Pseudomonadati</taxon>
        <taxon>Pseudomonadota</taxon>
        <taxon>Betaproteobacteria</taxon>
        <taxon>Burkholderiales</taxon>
        <taxon>Oxalobacteraceae</taxon>
        <taxon>Herbaspirillum</taxon>
    </lineage>
</organism>
<dbReference type="InterPro" id="IPR002938">
    <property type="entry name" value="FAD-bd"/>
</dbReference>
<dbReference type="SUPFAM" id="SSF51905">
    <property type="entry name" value="FAD/NAD(P)-binding domain"/>
    <property type="match status" value="1"/>
</dbReference>
<dbReference type="Gene3D" id="3.30.70.2450">
    <property type="match status" value="1"/>
</dbReference>